<dbReference type="SUPFAM" id="SSF55874">
    <property type="entry name" value="ATPase domain of HSP90 chaperone/DNA topoisomerase II/histidine kinase"/>
    <property type="match status" value="1"/>
</dbReference>
<dbReference type="EMBL" id="BAAAUT010000003">
    <property type="protein sequence ID" value="GAA3117255.1"/>
    <property type="molecule type" value="Genomic_DNA"/>
</dbReference>
<dbReference type="InterPro" id="IPR036890">
    <property type="entry name" value="HATPase_C_sf"/>
</dbReference>
<keyword evidence="6 12" id="KW-0418">Kinase</keyword>
<protein>
    <recommendedName>
        <fullName evidence="2">histidine kinase</fullName>
        <ecNumber evidence="2">2.7.13.3</ecNumber>
    </recommendedName>
</protein>
<evidence type="ECO:0000259" key="10">
    <source>
        <dbReference type="Pfam" id="PF02518"/>
    </source>
</evidence>
<evidence type="ECO:0000259" key="11">
    <source>
        <dbReference type="Pfam" id="PF07730"/>
    </source>
</evidence>
<evidence type="ECO:0000256" key="2">
    <source>
        <dbReference type="ARBA" id="ARBA00012438"/>
    </source>
</evidence>
<sequence>MDITAKLVRAEERVAAFDVRRALASPLADLAAAGALALLAFLEVAREGILPTGAALLATAPLAIRRSQPWLAVILTFFGAVGLALTGTLFPPPISIGLSGLLSFYTVLRVLRRPAAWALTACVGGLLAAVGVLGPLSSLPAPFSGYSPLGGDALLLFTALLGAVLATALLSDVRRSRTEIEEVRADGLEALREQAAVQAAAAERARIAREMHDIVAHSISMVAVQAETAPYTIPDLDDRAKQEFAEIASSARNTLTEMRRLLGVLRADVPTGPETAPQPGLQRLPELIGQHGGEVDLDVVGEPVPLPQAVDVSAYRIVQEALTNARVHAPGARVSIEIAYRPALLALRIADDGPGPAAEDSGGHGLVGMRERALALGGWFTAGAGPNGGFLIRIGLPLE</sequence>
<evidence type="ECO:0000256" key="4">
    <source>
        <dbReference type="ARBA" id="ARBA00022679"/>
    </source>
</evidence>
<evidence type="ECO:0000256" key="3">
    <source>
        <dbReference type="ARBA" id="ARBA00022553"/>
    </source>
</evidence>
<keyword evidence="13" id="KW-1185">Reference proteome</keyword>
<dbReference type="PANTHER" id="PTHR24421">
    <property type="entry name" value="NITRATE/NITRITE SENSOR PROTEIN NARX-RELATED"/>
    <property type="match status" value="1"/>
</dbReference>
<feature type="domain" description="Signal transduction histidine kinase subgroup 3 dimerisation and phosphoacceptor" evidence="11">
    <location>
        <begin position="203"/>
        <end position="268"/>
    </location>
</feature>
<dbReference type="InterPro" id="IPR003594">
    <property type="entry name" value="HATPase_dom"/>
</dbReference>
<evidence type="ECO:0000256" key="8">
    <source>
        <dbReference type="ARBA" id="ARBA00023012"/>
    </source>
</evidence>
<keyword evidence="9" id="KW-0472">Membrane</keyword>
<keyword evidence="7" id="KW-0067">ATP-binding</keyword>
<feature type="transmembrane region" description="Helical" evidence="9">
    <location>
        <begin position="153"/>
        <end position="170"/>
    </location>
</feature>
<evidence type="ECO:0000256" key="5">
    <source>
        <dbReference type="ARBA" id="ARBA00022741"/>
    </source>
</evidence>
<evidence type="ECO:0000256" key="6">
    <source>
        <dbReference type="ARBA" id="ARBA00022777"/>
    </source>
</evidence>
<name>A0ABP6MNU1_9ACTN</name>
<feature type="transmembrane region" description="Helical" evidence="9">
    <location>
        <begin position="71"/>
        <end position="88"/>
    </location>
</feature>
<dbReference type="GO" id="GO:0016301">
    <property type="term" value="F:kinase activity"/>
    <property type="evidence" value="ECO:0007669"/>
    <property type="project" value="UniProtKB-KW"/>
</dbReference>
<dbReference type="Pfam" id="PF02518">
    <property type="entry name" value="HATPase_c"/>
    <property type="match status" value="1"/>
</dbReference>
<dbReference type="PANTHER" id="PTHR24421:SF10">
    <property type="entry name" value="NITRATE_NITRITE SENSOR PROTEIN NARQ"/>
    <property type="match status" value="1"/>
</dbReference>
<dbReference type="EC" id="2.7.13.3" evidence="2"/>
<dbReference type="Pfam" id="PF07730">
    <property type="entry name" value="HisKA_3"/>
    <property type="match status" value="1"/>
</dbReference>
<dbReference type="RefSeq" id="WP_344855469.1">
    <property type="nucleotide sequence ID" value="NZ_BAAAUT010000003.1"/>
</dbReference>
<feature type="transmembrane region" description="Helical" evidence="9">
    <location>
        <begin position="116"/>
        <end position="133"/>
    </location>
</feature>
<proteinExistence type="predicted"/>
<feature type="transmembrane region" description="Helical" evidence="9">
    <location>
        <begin position="94"/>
        <end position="111"/>
    </location>
</feature>
<accession>A0ABP6MNU1</accession>
<evidence type="ECO:0000313" key="12">
    <source>
        <dbReference type="EMBL" id="GAA3117255.1"/>
    </source>
</evidence>
<keyword evidence="8" id="KW-0902">Two-component regulatory system</keyword>
<evidence type="ECO:0000256" key="1">
    <source>
        <dbReference type="ARBA" id="ARBA00000085"/>
    </source>
</evidence>
<dbReference type="Proteomes" id="UP001500320">
    <property type="component" value="Unassembled WGS sequence"/>
</dbReference>
<comment type="caution">
    <text evidence="12">The sequence shown here is derived from an EMBL/GenBank/DDBJ whole genome shotgun (WGS) entry which is preliminary data.</text>
</comment>
<reference evidence="13" key="1">
    <citation type="journal article" date="2019" name="Int. J. Syst. Evol. Microbiol.">
        <title>The Global Catalogue of Microorganisms (GCM) 10K type strain sequencing project: providing services to taxonomists for standard genome sequencing and annotation.</title>
        <authorList>
            <consortium name="The Broad Institute Genomics Platform"/>
            <consortium name="The Broad Institute Genome Sequencing Center for Infectious Disease"/>
            <person name="Wu L."/>
            <person name="Ma J."/>
        </authorList>
    </citation>
    <scope>NUCLEOTIDE SEQUENCE [LARGE SCALE GENOMIC DNA]</scope>
    <source>
        <strain evidence="13">JCM 9373</strain>
    </source>
</reference>
<comment type="catalytic activity">
    <reaction evidence="1">
        <text>ATP + protein L-histidine = ADP + protein N-phospho-L-histidine.</text>
        <dbReference type="EC" id="2.7.13.3"/>
    </reaction>
</comment>
<dbReference type="InterPro" id="IPR050482">
    <property type="entry name" value="Sensor_HK_TwoCompSys"/>
</dbReference>
<organism evidence="12 13">
    <name type="scientific">Planomonospora alba</name>
    <dbReference type="NCBI Taxonomy" id="161354"/>
    <lineage>
        <taxon>Bacteria</taxon>
        <taxon>Bacillati</taxon>
        <taxon>Actinomycetota</taxon>
        <taxon>Actinomycetes</taxon>
        <taxon>Streptosporangiales</taxon>
        <taxon>Streptosporangiaceae</taxon>
        <taxon>Planomonospora</taxon>
    </lineage>
</organism>
<feature type="domain" description="Histidine kinase/HSP90-like ATPase" evidence="10">
    <location>
        <begin position="313"/>
        <end position="398"/>
    </location>
</feature>
<dbReference type="Gene3D" id="3.30.565.10">
    <property type="entry name" value="Histidine kinase-like ATPase, C-terminal domain"/>
    <property type="match status" value="1"/>
</dbReference>
<dbReference type="InterPro" id="IPR011712">
    <property type="entry name" value="Sig_transdc_His_kin_sub3_dim/P"/>
</dbReference>
<keyword evidence="3" id="KW-0597">Phosphoprotein</keyword>
<keyword evidence="9" id="KW-1133">Transmembrane helix</keyword>
<keyword evidence="4" id="KW-0808">Transferase</keyword>
<evidence type="ECO:0000256" key="9">
    <source>
        <dbReference type="SAM" id="Phobius"/>
    </source>
</evidence>
<gene>
    <name evidence="12" type="ORF">GCM10010466_05320</name>
</gene>
<keyword evidence="9" id="KW-0812">Transmembrane</keyword>
<keyword evidence="5" id="KW-0547">Nucleotide-binding</keyword>
<dbReference type="Gene3D" id="1.20.5.1930">
    <property type="match status" value="1"/>
</dbReference>
<evidence type="ECO:0000256" key="7">
    <source>
        <dbReference type="ARBA" id="ARBA00022840"/>
    </source>
</evidence>
<evidence type="ECO:0000313" key="13">
    <source>
        <dbReference type="Proteomes" id="UP001500320"/>
    </source>
</evidence>
<dbReference type="CDD" id="cd16917">
    <property type="entry name" value="HATPase_UhpB-NarQ-NarX-like"/>
    <property type="match status" value="1"/>
</dbReference>